<proteinExistence type="predicted"/>
<dbReference type="AlphaFoldDB" id="A0A9D2MPA7"/>
<sequence>MPLMQIGAVLLVLLVIVIAGNLWFHFVESVLERIKGLFHRKKEPPAWHPLPPEEDREDT</sequence>
<reference evidence="2" key="1">
    <citation type="journal article" date="2021" name="PeerJ">
        <title>Extensive microbial diversity within the chicken gut microbiome revealed by metagenomics and culture.</title>
        <authorList>
            <person name="Gilroy R."/>
            <person name="Ravi A."/>
            <person name="Getino M."/>
            <person name="Pursley I."/>
            <person name="Horton D.L."/>
            <person name="Alikhan N.F."/>
            <person name="Baker D."/>
            <person name="Gharbi K."/>
            <person name="Hall N."/>
            <person name="Watson M."/>
            <person name="Adriaenssens E.M."/>
            <person name="Foster-Nyarko E."/>
            <person name="Jarju S."/>
            <person name="Secka A."/>
            <person name="Antonio M."/>
            <person name="Oren A."/>
            <person name="Chaudhuri R.R."/>
            <person name="La Ragione R."/>
            <person name="Hildebrand F."/>
            <person name="Pallen M.J."/>
        </authorList>
    </citation>
    <scope>NUCLEOTIDE SEQUENCE</scope>
    <source>
        <strain evidence="2">CHK192-8294</strain>
    </source>
</reference>
<evidence type="ECO:0000313" key="2">
    <source>
        <dbReference type="EMBL" id="HJB80813.1"/>
    </source>
</evidence>
<keyword evidence="1" id="KW-0812">Transmembrane</keyword>
<protein>
    <submittedName>
        <fullName evidence="2">Uncharacterized protein</fullName>
    </submittedName>
</protein>
<gene>
    <name evidence="2" type="ORF">H9712_07490</name>
</gene>
<name>A0A9D2MPA7_9FIRM</name>
<comment type="caution">
    <text evidence="2">The sequence shown here is derived from an EMBL/GenBank/DDBJ whole genome shotgun (WGS) entry which is preliminary data.</text>
</comment>
<keyword evidence="1" id="KW-1133">Transmembrane helix</keyword>
<evidence type="ECO:0000313" key="3">
    <source>
        <dbReference type="Proteomes" id="UP000823921"/>
    </source>
</evidence>
<reference evidence="2" key="2">
    <citation type="submission" date="2021-04" db="EMBL/GenBank/DDBJ databases">
        <authorList>
            <person name="Gilroy R."/>
        </authorList>
    </citation>
    <scope>NUCLEOTIDE SEQUENCE</scope>
    <source>
        <strain evidence="2">CHK192-8294</strain>
    </source>
</reference>
<evidence type="ECO:0000256" key="1">
    <source>
        <dbReference type="SAM" id="Phobius"/>
    </source>
</evidence>
<feature type="transmembrane region" description="Helical" evidence="1">
    <location>
        <begin position="6"/>
        <end position="27"/>
    </location>
</feature>
<keyword evidence="1" id="KW-0472">Membrane</keyword>
<organism evidence="2 3">
    <name type="scientific">Candidatus Flavonifractor intestinigallinarum</name>
    <dbReference type="NCBI Taxonomy" id="2838586"/>
    <lineage>
        <taxon>Bacteria</taxon>
        <taxon>Bacillati</taxon>
        <taxon>Bacillota</taxon>
        <taxon>Clostridia</taxon>
        <taxon>Eubacteriales</taxon>
        <taxon>Oscillospiraceae</taxon>
        <taxon>Flavonifractor</taxon>
    </lineage>
</organism>
<dbReference type="Proteomes" id="UP000823921">
    <property type="component" value="Unassembled WGS sequence"/>
</dbReference>
<accession>A0A9D2MPA7</accession>
<dbReference type="EMBL" id="DWXO01000072">
    <property type="protein sequence ID" value="HJB80813.1"/>
    <property type="molecule type" value="Genomic_DNA"/>
</dbReference>